<dbReference type="GO" id="GO:2000636">
    <property type="term" value="P:positive regulation of primary miRNA processing"/>
    <property type="evidence" value="ECO:0007669"/>
    <property type="project" value="TreeGrafter"/>
</dbReference>
<reference evidence="2" key="1">
    <citation type="journal article" date="2022" name="Plant J.">
        <title>Strategies of tolerance reflected in two North American maple genomes.</title>
        <authorList>
            <person name="McEvoy S.L."/>
            <person name="Sezen U.U."/>
            <person name="Trouern-Trend A."/>
            <person name="McMahon S.M."/>
            <person name="Schaberg P.G."/>
            <person name="Yang J."/>
            <person name="Wegrzyn J.L."/>
            <person name="Swenson N.G."/>
        </authorList>
    </citation>
    <scope>NUCLEOTIDE SEQUENCE</scope>
    <source>
        <strain evidence="2">91603</strain>
    </source>
</reference>
<dbReference type="PANTHER" id="PTHR11246">
    <property type="entry name" value="PRE-MRNA SPLICING FACTOR"/>
    <property type="match status" value="1"/>
</dbReference>
<evidence type="ECO:0000256" key="1">
    <source>
        <dbReference type="ARBA" id="ARBA00022737"/>
    </source>
</evidence>
<keyword evidence="1" id="KW-0677">Repeat</keyword>
<dbReference type="SUPFAM" id="SSF48452">
    <property type="entry name" value="TPR-like"/>
    <property type="match status" value="1"/>
</dbReference>
<dbReference type="InterPro" id="IPR011990">
    <property type="entry name" value="TPR-like_helical_dom_sf"/>
</dbReference>
<proteinExistence type="predicted"/>
<name>A0AAD5NT22_ACENE</name>
<reference evidence="2" key="2">
    <citation type="submission" date="2023-02" db="EMBL/GenBank/DDBJ databases">
        <authorList>
            <person name="Swenson N.G."/>
            <person name="Wegrzyn J.L."/>
            <person name="Mcevoy S.L."/>
        </authorList>
    </citation>
    <scope>NUCLEOTIDE SEQUENCE</scope>
    <source>
        <strain evidence="2">91603</strain>
        <tissue evidence="2">Leaf</tissue>
    </source>
</reference>
<dbReference type="Gene3D" id="1.25.40.10">
    <property type="entry name" value="Tetratricopeptide repeat domain"/>
    <property type="match status" value="1"/>
</dbReference>
<gene>
    <name evidence="2" type="ORF">LWI28_025821</name>
</gene>
<dbReference type="GO" id="GO:0046540">
    <property type="term" value="C:U4/U6 x U5 tri-snRNP complex"/>
    <property type="evidence" value="ECO:0007669"/>
    <property type="project" value="TreeGrafter"/>
</dbReference>
<dbReference type="GO" id="GO:0000244">
    <property type="term" value="P:spliceosomal tri-snRNP complex assembly"/>
    <property type="evidence" value="ECO:0007669"/>
    <property type="project" value="TreeGrafter"/>
</dbReference>
<sequence>MVPPYQHKTKSADALKKCDQDPHVIAAVAKLFWHDRKVVKARNWLIKAVTLALDIGDFWALSYKFELKHGSEDDQKDVLKKCIAAEPKHGERWQAISKAVENSHQPTEAILKKVVVALGKEESSAENIRRYDENQKNVLKRSIAAEQCTVRGGRHFPRLWRFLISQLKHLEDIGSI</sequence>
<dbReference type="AlphaFoldDB" id="A0AAD5NT22"/>
<protein>
    <submittedName>
        <fullName evidence="2">Uncharacterized protein</fullName>
    </submittedName>
</protein>
<evidence type="ECO:0000313" key="3">
    <source>
        <dbReference type="Proteomes" id="UP001064489"/>
    </source>
</evidence>
<dbReference type="EMBL" id="JAJSOW010000102">
    <property type="protein sequence ID" value="KAI9178378.1"/>
    <property type="molecule type" value="Genomic_DNA"/>
</dbReference>
<dbReference type="InterPro" id="IPR045075">
    <property type="entry name" value="Syf1-like"/>
</dbReference>
<dbReference type="GO" id="GO:0080188">
    <property type="term" value="P:gene silencing by siRNA-directed DNA methylation"/>
    <property type="evidence" value="ECO:0007669"/>
    <property type="project" value="TreeGrafter"/>
</dbReference>
<organism evidence="2 3">
    <name type="scientific">Acer negundo</name>
    <name type="common">Box elder</name>
    <dbReference type="NCBI Taxonomy" id="4023"/>
    <lineage>
        <taxon>Eukaryota</taxon>
        <taxon>Viridiplantae</taxon>
        <taxon>Streptophyta</taxon>
        <taxon>Embryophyta</taxon>
        <taxon>Tracheophyta</taxon>
        <taxon>Spermatophyta</taxon>
        <taxon>Magnoliopsida</taxon>
        <taxon>eudicotyledons</taxon>
        <taxon>Gunneridae</taxon>
        <taxon>Pentapetalae</taxon>
        <taxon>rosids</taxon>
        <taxon>malvids</taxon>
        <taxon>Sapindales</taxon>
        <taxon>Sapindaceae</taxon>
        <taxon>Hippocastanoideae</taxon>
        <taxon>Acereae</taxon>
        <taxon>Acer</taxon>
    </lineage>
</organism>
<dbReference type="PANTHER" id="PTHR11246:SF1">
    <property type="entry name" value="PRE-MRNA-PROCESSING FACTOR 6"/>
    <property type="match status" value="1"/>
</dbReference>
<evidence type="ECO:0000313" key="2">
    <source>
        <dbReference type="EMBL" id="KAI9178378.1"/>
    </source>
</evidence>
<accession>A0AAD5NT22</accession>
<dbReference type="GO" id="GO:0071013">
    <property type="term" value="C:catalytic step 2 spliceosome"/>
    <property type="evidence" value="ECO:0007669"/>
    <property type="project" value="TreeGrafter"/>
</dbReference>
<comment type="caution">
    <text evidence="2">The sequence shown here is derived from an EMBL/GenBank/DDBJ whole genome shotgun (WGS) entry which is preliminary data.</text>
</comment>
<dbReference type="Proteomes" id="UP001064489">
    <property type="component" value="Chromosome 5"/>
</dbReference>
<keyword evidence="3" id="KW-1185">Reference proteome</keyword>